<dbReference type="PROSITE" id="PS51462">
    <property type="entry name" value="NUDIX"/>
    <property type="match status" value="1"/>
</dbReference>
<dbReference type="InterPro" id="IPR047198">
    <property type="entry name" value="DDP-like_NUDIX"/>
</dbReference>
<evidence type="ECO:0000256" key="3">
    <source>
        <dbReference type="ARBA" id="ARBA00022801"/>
    </source>
</evidence>
<dbReference type="PANTHER" id="PTHR12629">
    <property type="entry name" value="DIPHOSPHOINOSITOL POLYPHOSPHATE PHOSPHOHYDROLASE"/>
    <property type="match status" value="1"/>
</dbReference>
<keyword evidence="4" id="KW-0460">Magnesium</keyword>
<evidence type="ECO:0000256" key="4">
    <source>
        <dbReference type="ARBA" id="ARBA00022842"/>
    </source>
</evidence>
<dbReference type="SUPFAM" id="SSF55811">
    <property type="entry name" value="Nudix"/>
    <property type="match status" value="1"/>
</dbReference>
<dbReference type="GO" id="GO:0016787">
    <property type="term" value="F:hydrolase activity"/>
    <property type="evidence" value="ECO:0007669"/>
    <property type="project" value="UniProtKB-KW"/>
</dbReference>
<reference evidence="6 7" key="1">
    <citation type="submission" date="2023-08" db="EMBL/GenBank/DDBJ databases">
        <title>The draft genome sequence of Paracraurococcus sp. LOR1-02.</title>
        <authorList>
            <person name="Kingkaew E."/>
            <person name="Tanasupawat S."/>
        </authorList>
    </citation>
    <scope>NUCLEOTIDE SEQUENCE [LARGE SCALE GENOMIC DNA]</scope>
    <source>
        <strain evidence="6 7">LOR1-02</strain>
    </source>
</reference>
<dbReference type="PANTHER" id="PTHR12629:SF0">
    <property type="entry name" value="DIPHOSPHOINOSITOL-POLYPHOSPHATE DIPHOSPHATASE"/>
    <property type="match status" value="1"/>
</dbReference>
<evidence type="ECO:0000256" key="2">
    <source>
        <dbReference type="ARBA" id="ARBA00022723"/>
    </source>
</evidence>
<keyword evidence="3 6" id="KW-0378">Hydrolase</keyword>
<gene>
    <name evidence="6" type="ORF">Q7A36_02560</name>
</gene>
<evidence type="ECO:0000313" key="6">
    <source>
        <dbReference type="EMBL" id="MDO9707209.1"/>
    </source>
</evidence>
<comment type="cofactor">
    <cofactor evidence="1">
        <name>Mg(2+)</name>
        <dbReference type="ChEBI" id="CHEBI:18420"/>
    </cofactor>
</comment>
<keyword evidence="7" id="KW-1185">Reference proteome</keyword>
<dbReference type="Proteomes" id="UP001243009">
    <property type="component" value="Unassembled WGS sequence"/>
</dbReference>
<dbReference type="RefSeq" id="WP_305102078.1">
    <property type="nucleotide sequence ID" value="NZ_JAUTWS010000002.1"/>
</dbReference>
<proteinExistence type="predicted"/>
<feature type="domain" description="Nudix hydrolase" evidence="5">
    <location>
        <begin position="8"/>
        <end position="140"/>
    </location>
</feature>
<name>A0ABT9DTI0_9PROT</name>
<evidence type="ECO:0000259" key="5">
    <source>
        <dbReference type="PROSITE" id="PS51462"/>
    </source>
</evidence>
<dbReference type="EMBL" id="JAUTWS010000002">
    <property type="protein sequence ID" value="MDO9707209.1"/>
    <property type="molecule type" value="Genomic_DNA"/>
</dbReference>
<dbReference type="Pfam" id="PF00293">
    <property type="entry name" value="NUDIX"/>
    <property type="match status" value="1"/>
</dbReference>
<sequence length="145" mass="16242">MSGRNPSRRRRQCAALPISRQGGEVRVMLVTSRETRRWVLPKGWVEKRCTPAAQAAREAFEEAGIRGRIGKVPLGRYGYAKRLADGTCLPVEVEVYALEVESLLDHWPEQDERERRWFTPAEAAEAVQEGDLGSLLLSLATPRAA</sequence>
<organism evidence="6 7">
    <name type="scientific">Paracraurococcus lichenis</name>
    <dbReference type="NCBI Taxonomy" id="3064888"/>
    <lineage>
        <taxon>Bacteria</taxon>
        <taxon>Pseudomonadati</taxon>
        <taxon>Pseudomonadota</taxon>
        <taxon>Alphaproteobacteria</taxon>
        <taxon>Acetobacterales</taxon>
        <taxon>Roseomonadaceae</taxon>
        <taxon>Paracraurococcus</taxon>
    </lineage>
</organism>
<accession>A0ABT9DTI0</accession>
<dbReference type="InterPro" id="IPR000086">
    <property type="entry name" value="NUDIX_hydrolase_dom"/>
</dbReference>
<dbReference type="Gene3D" id="3.90.79.10">
    <property type="entry name" value="Nucleoside Triphosphate Pyrophosphohydrolase"/>
    <property type="match status" value="1"/>
</dbReference>
<evidence type="ECO:0000256" key="1">
    <source>
        <dbReference type="ARBA" id="ARBA00001946"/>
    </source>
</evidence>
<dbReference type="InterPro" id="IPR015797">
    <property type="entry name" value="NUDIX_hydrolase-like_dom_sf"/>
</dbReference>
<protein>
    <submittedName>
        <fullName evidence="6">NUDIX hydrolase</fullName>
    </submittedName>
</protein>
<dbReference type="CDD" id="cd04666">
    <property type="entry name" value="NUDIX_DIPP2_like_Nudt4"/>
    <property type="match status" value="1"/>
</dbReference>
<evidence type="ECO:0000313" key="7">
    <source>
        <dbReference type="Proteomes" id="UP001243009"/>
    </source>
</evidence>
<keyword evidence="2" id="KW-0479">Metal-binding</keyword>
<comment type="caution">
    <text evidence="6">The sequence shown here is derived from an EMBL/GenBank/DDBJ whole genome shotgun (WGS) entry which is preliminary data.</text>
</comment>